<dbReference type="VEuPathDB" id="FungiDB:RhiirA1_462163"/>
<gene>
    <name evidence="1" type="ORF">RhiirA5_381243</name>
</gene>
<dbReference type="Proteomes" id="UP000232722">
    <property type="component" value="Unassembled WGS sequence"/>
</dbReference>
<dbReference type="VEuPathDB" id="FungiDB:RhiirA1_462164"/>
<reference evidence="1 2" key="1">
    <citation type="submission" date="2016-04" db="EMBL/GenBank/DDBJ databases">
        <title>Genome analyses suggest a sexual origin of heterokaryosis in a supposedly ancient asexual fungus.</title>
        <authorList>
            <person name="Ropars J."/>
            <person name="Sedzielewska K."/>
            <person name="Noel J."/>
            <person name="Charron P."/>
            <person name="Farinelli L."/>
            <person name="Marton T."/>
            <person name="Kruger M."/>
            <person name="Pelin A."/>
            <person name="Brachmann A."/>
            <person name="Corradi N."/>
        </authorList>
    </citation>
    <scope>NUCLEOTIDE SEQUENCE [LARGE SCALE GENOMIC DNA]</scope>
    <source>
        <strain evidence="1 2">A5</strain>
    </source>
</reference>
<dbReference type="VEuPathDB" id="FungiDB:RhiirFUN_014840"/>
<reference evidence="1 2" key="2">
    <citation type="submission" date="2017-09" db="EMBL/GenBank/DDBJ databases">
        <title>Extensive intraspecific genome diversity in a model arbuscular mycorrhizal fungus.</title>
        <authorList>
            <person name="Chen E.C."/>
            <person name="Morin E."/>
            <person name="Beaudet D."/>
            <person name="Noel J."/>
            <person name="Ndikumana S."/>
            <person name="Charron P."/>
            <person name="St-Onge C."/>
            <person name="Giorgi J."/>
            <person name="Grigoriev I.V."/>
            <person name="Roux C."/>
            <person name="Martin F.M."/>
            <person name="Corradi N."/>
        </authorList>
    </citation>
    <scope>NUCLEOTIDE SEQUENCE [LARGE SCALE GENOMIC DNA]</scope>
    <source>
        <strain evidence="1 2">A5</strain>
    </source>
</reference>
<sequence length="231" mass="27182">MADLSQGNDLARILRQNANYGCRTCKVFKDTFTEIDYDIKKHERYYYLTDNYLQQLHDVPLLQIAFAKEYSLCIKPNVLDQLFQDCHTQTSQDAFHAVAGLGGRLLNITLESFTRDGEANFLTVWKSFEFPLYWSRQQNPILYQNSYFMSDTLRYLIDCGLLYNNIQINGKIKSLFDRWYLTLQIYSNEDIEEDDDTIIKENIKLQAGDVVEIEGKEDNDDIENEKWYSSH</sequence>
<dbReference type="AlphaFoldDB" id="A0A2N0P5G1"/>
<name>A0A2N0P5G1_9GLOM</name>
<evidence type="ECO:0000313" key="2">
    <source>
        <dbReference type="Proteomes" id="UP000232722"/>
    </source>
</evidence>
<evidence type="ECO:0000313" key="1">
    <source>
        <dbReference type="EMBL" id="PKC02065.1"/>
    </source>
</evidence>
<comment type="caution">
    <text evidence="1">The sequence shown here is derived from an EMBL/GenBank/DDBJ whole genome shotgun (WGS) entry which is preliminary data.</text>
</comment>
<organism evidence="1 2">
    <name type="scientific">Rhizophagus irregularis</name>
    <dbReference type="NCBI Taxonomy" id="588596"/>
    <lineage>
        <taxon>Eukaryota</taxon>
        <taxon>Fungi</taxon>
        <taxon>Fungi incertae sedis</taxon>
        <taxon>Mucoromycota</taxon>
        <taxon>Glomeromycotina</taxon>
        <taxon>Glomeromycetes</taxon>
        <taxon>Glomerales</taxon>
        <taxon>Glomeraceae</taxon>
        <taxon>Rhizophagus</taxon>
    </lineage>
</organism>
<dbReference type="EMBL" id="LLXJ01001462">
    <property type="protein sequence ID" value="PKC02065.1"/>
    <property type="molecule type" value="Genomic_DNA"/>
</dbReference>
<accession>A0A2N0P5G1</accession>
<proteinExistence type="predicted"/>
<protein>
    <submittedName>
        <fullName evidence="1">Uncharacterized protein</fullName>
    </submittedName>
</protein>